<protein>
    <submittedName>
        <fullName evidence="3">Helix-turn-helix transcriptional regulator</fullName>
    </submittedName>
</protein>
<dbReference type="SUPFAM" id="SSF47413">
    <property type="entry name" value="lambda repressor-like DNA-binding domains"/>
    <property type="match status" value="1"/>
</dbReference>
<reference evidence="3 4" key="1">
    <citation type="submission" date="2024-04" db="EMBL/GenBank/DDBJ databases">
        <title>Arthrobacter sp. from Plains bison fecal sample.</title>
        <authorList>
            <person name="Ruzzini A."/>
        </authorList>
    </citation>
    <scope>NUCLEOTIDE SEQUENCE [LARGE SCALE GENOMIC DNA]</scope>
    <source>
        <strain evidence="3 4">EINP1</strain>
    </source>
</reference>
<dbReference type="Gene3D" id="1.10.260.40">
    <property type="entry name" value="lambda repressor-like DNA-binding domains"/>
    <property type="match status" value="1"/>
</dbReference>
<evidence type="ECO:0000313" key="3">
    <source>
        <dbReference type="EMBL" id="WZP17153.1"/>
    </source>
</evidence>
<gene>
    <name evidence="3" type="ORF">AAE021_06245</name>
</gene>
<dbReference type="InterPro" id="IPR041413">
    <property type="entry name" value="MLTR_LBD"/>
</dbReference>
<accession>A0ABZ2ZY89</accession>
<dbReference type="InterPro" id="IPR001387">
    <property type="entry name" value="Cro/C1-type_HTH"/>
</dbReference>
<dbReference type="Pfam" id="PF13560">
    <property type="entry name" value="HTH_31"/>
    <property type="match status" value="1"/>
</dbReference>
<dbReference type="SMART" id="SM00530">
    <property type="entry name" value="HTH_XRE"/>
    <property type="match status" value="1"/>
</dbReference>
<evidence type="ECO:0000259" key="2">
    <source>
        <dbReference type="PROSITE" id="PS50943"/>
    </source>
</evidence>
<dbReference type="EMBL" id="CP151657">
    <property type="protein sequence ID" value="WZP17153.1"/>
    <property type="molecule type" value="Genomic_DNA"/>
</dbReference>
<evidence type="ECO:0000256" key="1">
    <source>
        <dbReference type="SAM" id="MobiDB-lite"/>
    </source>
</evidence>
<feature type="domain" description="HTH cro/C1-type" evidence="2">
    <location>
        <begin position="27"/>
        <end position="80"/>
    </location>
</feature>
<sequence length="307" mass="33034">MTSPLGDFLKSSRSRVAPSAAGLPTTARRRVAGLRREEVARLAGVSADYYTRLEQGRESSPSPQVVDSIGRVLLLDEHGLSHLYRLAGLTPTRAAVTSDEVDSALVSMIHEWPEHPALVLGHAFDVVAANPLAEALFLGFPPRRNLIESIFLDPASRTLYRDWREIASNTVAGFRLLYAAQPDDAHIREVLAALEDGSEDFAAMWADHLVRGRRLPSKRFLHPHAGALELHIQTFDVRAAAGQELVVYRAMPGTADAAALGLLRNLPAVSSPSASRPSSPAPEPASGPPSEPAPMDTAGPSLQERST</sequence>
<dbReference type="RefSeq" id="WP_342024748.1">
    <property type="nucleotide sequence ID" value="NZ_CP151657.1"/>
</dbReference>
<name>A0ABZ2ZY89_9MICC</name>
<dbReference type="InterPro" id="IPR010982">
    <property type="entry name" value="Lambda_DNA-bd_dom_sf"/>
</dbReference>
<feature type="compositionally biased region" description="Low complexity" evidence="1">
    <location>
        <begin position="268"/>
        <end position="278"/>
    </location>
</feature>
<keyword evidence="4" id="KW-1185">Reference proteome</keyword>
<dbReference type="Proteomes" id="UP001448858">
    <property type="component" value="Chromosome"/>
</dbReference>
<dbReference type="CDD" id="cd00093">
    <property type="entry name" value="HTH_XRE"/>
    <property type="match status" value="1"/>
</dbReference>
<proteinExistence type="predicted"/>
<feature type="region of interest" description="Disordered" evidence="1">
    <location>
        <begin position="268"/>
        <end position="307"/>
    </location>
</feature>
<dbReference type="PANTHER" id="PTHR35010">
    <property type="entry name" value="BLL4672 PROTEIN-RELATED"/>
    <property type="match status" value="1"/>
</dbReference>
<dbReference type="Pfam" id="PF17765">
    <property type="entry name" value="MLTR_LBD"/>
    <property type="match status" value="1"/>
</dbReference>
<dbReference type="PROSITE" id="PS50943">
    <property type="entry name" value="HTH_CROC1"/>
    <property type="match status" value="1"/>
</dbReference>
<feature type="compositionally biased region" description="Pro residues" evidence="1">
    <location>
        <begin position="279"/>
        <end position="292"/>
    </location>
</feature>
<dbReference type="Gene3D" id="3.30.450.180">
    <property type="match status" value="1"/>
</dbReference>
<dbReference type="PANTHER" id="PTHR35010:SF2">
    <property type="entry name" value="BLL4672 PROTEIN"/>
    <property type="match status" value="1"/>
</dbReference>
<evidence type="ECO:0000313" key="4">
    <source>
        <dbReference type="Proteomes" id="UP001448858"/>
    </source>
</evidence>
<organism evidence="3 4">
    <name type="scientific">Arthrobacter citreus</name>
    <dbReference type="NCBI Taxonomy" id="1670"/>
    <lineage>
        <taxon>Bacteria</taxon>
        <taxon>Bacillati</taxon>
        <taxon>Actinomycetota</taxon>
        <taxon>Actinomycetes</taxon>
        <taxon>Micrococcales</taxon>
        <taxon>Micrococcaceae</taxon>
        <taxon>Arthrobacter</taxon>
    </lineage>
</organism>